<dbReference type="InterPro" id="IPR029787">
    <property type="entry name" value="Nucleotide_cyclase"/>
</dbReference>
<dbReference type="CDD" id="cd01949">
    <property type="entry name" value="GGDEF"/>
    <property type="match status" value="1"/>
</dbReference>
<dbReference type="EMBL" id="BAAACF010000003">
    <property type="protein sequence ID" value="GAA0726926.1"/>
    <property type="molecule type" value="Genomic_DNA"/>
</dbReference>
<dbReference type="InterPro" id="IPR000160">
    <property type="entry name" value="GGDEF_dom"/>
</dbReference>
<comment type="caution">
    <text evidence="5">The sequence shown here is derived from an EMBL/GenBank/DDBJ whole genome shotgun (WGS) entry which is preliminary data.</text>
</comment>
<evidence type="ECO:0008006" key="7">
    <source>
        <dbReference type="Google" id="ProtNLM"/>
    </source>
</evidence>
<protein>
    <recommendedName>
        <fullName evidence="7">Diguanylate cyclase (GGDEF) domain-containing protein</fullName>
    </recommendedName>
</protein>
<evidence type="ECO:0000259" key="3">
    <source>
        <dbReference type="PROSITE" id="PS50883"/>
    </source>
</evidence>
<name>A0ABP3U8J4_9CLOT</name>
<reference evidence="6" key="1">
    <citation type="journal article" date="2019" name="Int. J. Syst. Evol. Microbiol.">
        <title>The Global Catalogue of Microorganisms (GCM) 10K type strain sequencing project: providing services to taxonomists for standard genome sequencing and annotation.</title>
        <authorList>
            <consortium name="The Broad Institute Genomics Platform"/>
            <consortium name="The Broad Institute Genome Sequencing Center for Infectious Disease"/>
            <person name="Wu L."/>
            <person name="Ma J."/>
        </authorList>
    </citation>
    <scope>NUCLEOTIDE SEQUENCE [LARGE SCALE GENOMIC DNA]</scope>
    <source>
        <strain evidence="6">JCM 1405</strain>
    </source>
</reference>
<evidence type="ECO:0000313" key="6">
    <source>
        <dbReference type="Proteomes" id="UP001500339"/>
    </source>
</evidence>
<dbReference type="CDD" id="cd01948">
    <property type="entry name" value="EAL"/>
    <property type="match status" value="1"/>
</dbReference>
<keyword evidence="1" id="KW-0175">Coiled coil</keyword>
<evidence type="ECO:0000256" key="1">
    <source>
        <dbReference type="SAM" id="Coils"/>
    </source>
</evidence>
<feature type="domain" description="GGDEF" evidence="4">
    <location>
        <begin position="440"/>
        <end position="573"/>
    </location>
</feature>
<gene>
    <name evidence="5" type="ORF">GCM10008905_23940</name>
</gene>
<dbReference type="Gene3D" id="3.20.20.450">
    <property type="entry name" value="EAL domain"/>
    <property type="match status" value="1"/>
</dbReference>
<feature type="transmembrane region" description="Helical" evidence="2">
    <location>
        <begin position="348"/>
        <end position="370"/>
    </location>
</feature>
<dbReference type="PROSITE" id="PS50887">
    <property type="entry name" value="GGDEF"/>
    <property type="match status" value="1"/>
</dbReference>
<evidence type="ECO:0000256" key="2">
    <source>
        <dbReference type="SAM" id="Phobius"/>
    </source>
</evidence>
<keyword evidence="2" id="KW-0812">Transmembrane</keyword>
<dbReference type="PROSITE" id="PS50883">
    <property type="entry name" value="EAL"/>
    <property type="match status" value="1"/>
</dbReference>
<evidence type="ECO:0000259" key="4">
    <source>
        <dbReference type="PROSITE" id="PS50887"/>
    </source>
</evidence>
<dbReference type="InterPro" id="IPR035919">
    <property type="entry name" value="EAL_sf"/>
</dbReference>
<dbReference type="Gene3D" id="3.30.70.270">
    <property type="match status" value="1"/>
</dbReference>
<keyword evidence="2" id="KW-1133">Transmembrane helix</keyword>
<feature type="coiled-coil region" evidence="1">
    <location>
        <begin position="384"/>
        <end position="418"/>
    </location>
</feature>
<dbReference type="SUPFAM" id="SSF141868">
    <property type="entry name" value="EAL domain-like"/>
    <property type="match status" value="1"/>
</dbReference>
<dbReference type="Pfam" id="PF00563">
    <property type="entry name" value="EAL"/>
    <property type="match status" value="1"/>
</dbReference>
<organism evidence="5 6">
    <name type="scientific">Clostridium malenominatum</name>
    <dbReference type="NCBI Taxonomy" id="1539"/>
    <lineage>
        <taxon>Bacteria</taxon>
        <taxon>Bacillati</taxon>
        <taxon>Bacillota</taxon>
        <taxon>Clostridia</taxon>
        <taxon>Eubacteriales</taxon>
        <taxon>Clostridiaceae</taxon>
        <taxon>Clostridium</taxon>
    </lineage>
</organism>
<sequence length="836" mass="96289">MHEMKKLKFFGCIFFLIALLILKSSLVSSAEIKNILVLHSYNEGFAWTGSISKGINSVFDNGNINVNIKYDYMDLKENSSEEYIHTFFELQKSKYSHIKFDIIIASDNGVMEYLSKYGEELFNKVPVVFCGINEINPSILSKHSEYKIVVENIEVEEMVKNILSIFPNTRTFKVFGSDSTSGKNDFANIKRLPNKLSDNYEFNFYENTPIDKVKLEIESSNKNTAFIFLTDPFIDENNHYRYINNLKDDFFKNSAVPLFSFWDFDLGYGTFGGKVTSAFYQGEEVGKIALSILKGSSLESIPNISQSPNKYMFDYNQLKRFRINVNALPEGSIIVNEPYSFFEKYKSLVIGAIVTFLFLITVISFLTIIINEKRKNEMKLSNSYDELSAVYEELAATEEELRAQYEELQENENRIEEMAYYDKVTGLPNRNYIMERFEIKNSALIFLDIDEFKKVNDTLGHNKGDELLKKIAFRLKKYSPSNSMVGRFGGDEFLILIPEFYDIKELEEICNNLINMFKVPFILDGVRNYVTASLGISVAPMDGEEIDVLLKNADTAMYRAKEQGKNQYCFFNHTMSKELLRKISIENNLRHALKKNEFKLYYQPQINLYSGKIEGMEALLRWNNKELGFVSPNEFIPIAEKNGLIVPIGNWVMKKACQQNKIWLSKGFKYDYIGINVSSIQFVRDDFVNTVSNVLEREKLPSSYLDIEITESLLIDSTENNINKLKDLKSMGVKISLDDFGTGYSSLNYLMQFPINKLKIDKSFVQNICNNKEQELIIDVIINLSKRLGQKVVAEGVETKEQLELLKSMGCDIAQGYYFSKPLSVEDMEELLKKNL</sequence>
<accession>A0ABP3U8J4</accession>
<dbReference type="SMART" id="SM00267">
    <property type="entry name" value="GGDEF"/>
    <property type="match status" value="1"/>
</dbReference>
<proteinExistence type="predicted"/>
<keyword evidence="2" id="KW-0472">Membrane</keyword>
<feature type="domain" description="EAL" evidence="3">
    <location>
        <begin position="582"/>
        <end position="836"/>
    </location>
</feature>
<dbReference type="InterPro" id="IPR001633">
    <property type="entry name" value="EAL_dom"/>
</dbReference>
<evidence type="ECO:0000313" key="5">
    <source>
        <dbReference type="EMBL" id="GAA0726926.1"/>
    </source>
</evidence>
<dbReference type="SMART" id="SM00052">
    <property type="entry name" value="EAL"/>
    <property type="match status" value="1"/>
</dbReference>
<dbReference type="NCBIfam" id="TIGR00254">
    <property type="entry name" value="GGDEF"/>
    <property type="match status" value="1"/>
</dbReference>
<keyword evidence="6" id="KW-1185">Reference proteome</keyword>
<dbReference type="InterPro" id="IPR043128">
    <property type="entry name" value="Rev_trsase/Diguanyl_cyclase"/>
</dbReference>
<dbReference type="InterPro" id="IPR050706">
    <property type="entry name" value="Cyclic-di-GMP_PDE-like"/>
</dbReference>
<dbReference type="Proteomes" id="UP001500339">
    <property type="component" value="Unassembled WGS sequence"/>
</dbReference>
<dbReference type="PANTHER" id="PTHR33121:SF71">
    <property type="entry name" value="OXYGEN SENSOR PROTEIN DOSP"/>
    <property type="match status" value="1"/>
</dbReference>
<dbReference type="Gene3D" id="3.40.50.2300">
    <property type="match status" value="2"/>
</dbReference>
<dbReference type="PANTHER" id="PTHR33121">
    <property type="entry name" value="CYCLIC DI-GMP PHOSPHODIESTERASE PDEF"/>
    <property type="match status" value="1"/>
</dbReference>
<dbReference type="SUPFAM" id="SSF55073">
    <property type="entry name" value="Nucleotide cyclase"/>
    <property type="match status" value="1"/>
</dbReference>
<dbReference type="Pfam" id="PF00990">
    <property type="entry name" value="GGDEF"/>
    <property type="match status" value="1"/>
</dbReference>